<evidence type="ECO:0000256" key="3">
    <source>
        <dbReference type="ARBA" id="ARBA00012552"/>
    </source>
</evidence>
<evidence type="ECO:0000256" key="5">
    <source>
        <dbReference type="ARBA" id="ARBA00022741"/>
    </source>
</evidence>
<reference evidence="15" key="1">
    <citation type="journal article" date="2020" name="Nat. Commun.">
        <title>Large-scale genome sequencing of mycorrhizal fungi provides insights into the early evolution of symbiotic traits.</title>
        <authorList>
            <person name="Miyauchi S."/>
            <person name="Kiss E."/>
            <person name="Kuo A."/>
            <person name="Drula E."/>
            <person name="Kohler A."/>
            <person name="Sanchez-Garcia M."/>
            <person name="Morin E."/>
            <person name="Andreopoulos B."/>
            <person name="Barry K.W."/>
            <person name="Bonito G."/>
            <person name="Buee M."/>
            <person name="Carver A."/>
            <person name="Chen C."/>
            <person name="Cichocki N."/>
            <person name="Clum A."/>
            <person name="Culley D."/>
            <person name="Crous P.W."/>
            <person name="Fauchery L."/>
            <person name="Girlanda M."/>
            <person name="Hayes R.D."/>
            <person name="Keri Z."/>
            <person name="LaButti K."/>
            <person name="Lipzen A."/>
            <person name="Lombard V."/>
            <person name="Magnuson J."/>
            <person name="Maillard F."/>
            <person name="Murat C."/>
            <person name="Nolan M."/>
            <person name="Ohm R.A."/>
            <person name="Pangilinan J."/>
            <person name="Pereira M.F."/>
            <person name="Perotto S."/>
            <person name="Peter M."/>
            <person name="Pfister S."/>
            <person name="Riley R."/>
            <person name="Sitrit Y."/>
            <person name="Stielow J.B."/>
            <person name="Szollosi G."/>
            <person name="Zifcakova L."/>
            <person name="Stursova M."/>
            <person name="Spatafora J.W."/>
            <person name="Tedersoo L."/>
            <person name="Vaario L.M."/>
            <person name="Yamada A."/>
            <person name="Yan M."/>
            <person name="Wang P."/>
            <person name="Xu J."/>
            <person name="Bruns T."/>
            <person name="Baldrian P."/>
            <person name="Vilgalys R."/>
            <person name="Dunand C."/>
            <person name="Henrissat B."/>
            <person name="Grigoriev I.V."/>
            <person name="Hibbett D."/>
            <person name="Nagy L.G."/>
            <person name="Martin F.M."/>
        </authorList>
    </citation>
    <scope>NUCLEOTIDE SEQUENCE</scope>
    <source>
        <strain evidence="15">UP504</strain>
    </source>
</reference>
<protein>
    <recommendedName>
        <fullName evidence="3">RNA helicase</fullName>
        <ecNumber evidence="3">3.6.4.13</ecNumber>
    </recommendedName>
</protein>
<keyword evidence="16" id="KW-1185">Reference proteome</keyword>
<dbReference type="Pfam" id="PF13086">
    <property type="entry name" value="AAA_11"/>
    <property type="match status" value="2"/>
</dbReference>
<feature type="region of interest" description="Disordered" evidence="11">
    <location>
        <begin position="910"/>
        <end position="936"/>
    </location>
</feature>
<dbReference type="Proteomes" id="UP000886523">
    <property type="component" value="Unassembled WGS sequence"/>
</dbReference>
<dbReference type="SUPFAM" id="SSF52540">
    <property type="entry name" value="P-loop containing nucleoside triphosphate hydrolases"/>
    <property type="match status" value="1"/>
</dbReference>
<evidence type="ECO:0000256" key="8">
    <source>
        <dbReference type="ARBA" id="ARBA00022840"/>
    </source>
</evidence>
<feature type="domain" description="DNA2/NAM7 helicase helicase" evidence="12">
    <location>
        <begin position="574"/>
        <end position="645"/>
    </location>
</feature>
<evidence type="ECO:0000256" key="1">
    <source>
        <dbReference type="ARBA" id="ARBA00004496"/>
    </source>
</evidence>
<comment type="caution">
    <text evidence="15">The sequence shown here is derived from an EMBL/GenBank/DDBJ whole genome shotgun (WGS) entry which is preliminary data.</text>
</comment>
<evidence type="ECO:0000259" key="14">
    <source>
        <dbReference type="Pfam" id="PF21634"/>
    </source>
</evidence>
<keyword evidence="5" id="KW-0547">Nucleotide-binding</keyword>
<evidence type="ECO:0000259" key="12">
    <source>
        <dbReference type="Pfam" id="PF13086"/>
    </source>
</evidence>
<comment type="similarity">
    <text evidence="2">Belongs to the DNA2/NAM7 helicase family. SDE3 subfamily.</text>
</comment>
<evidence type="ECO:0000256" key="9">
    <source>
        <dbReference type="ARBA" id="ARBA00023158"/>
    </source>
</evidence>
<dbReference type="InterPro" id="IPR027417">
    <property type="entry name" value="P-loop_NTPase"/>
</dbReference>
<evidence type="ECO:0000256" key="11">
    <source>
        <dbReference type="SAM" id="MobiDB-lite"/>
    </source>
</evidence>
<sequence>MRRACIMPATGRVVSVDACHVAYGPPYTLATFSIHCKSSRHSKLVAQSQEEDNVQRDPKNIPKGTVLCTMCNTTIAEHLFNSHLCSKRHLSAISFHNSTASFSRVEVSGNEEGGLDFGIVDPGEHLATLPIEVKFTGTGDVSLVEIRLSSMTGSRKFKQDPHFTLPQWRGKLLHRDTHLLTLMFHPHNLLGRFEDGIELVFQDATLNQRFTAVRRVRAEVGSKHELASLAPVAPYVRPKPKRFRAHAGLVDGIQVPFVSCVKWAVKLPRSRVPEPIRKIFESGSPEAQALAVQKAYLPKDLNAQTYPGHWATLLHVEEVQMILDLSQYDMEKETLTASGPFYALKVPGLAEKRPSVILGDQIRVRQPGSKGHWWGGYVHKVELNQVLLRFHNNFKAFQGQLFEVSFSLSRTPLRRMHQALLITWKPERILFPNGEHIAGAHPPTADEIDGLTLYNRYMEGNPAQKLAVASILSQPPGSVPFVIFGPPGTGKTVVSVEAIRQILARDPKSRVLACAPSNSAADLLADRLRQQGLAPSEMLRLNAASRLVSTLPGTLKAYARISGDAFVIPPVEDLSKFRVVVATCISASLPYCLGVGQGHFSHIFIDEAGQALEPEAMIAIRTMASVHTNVVLSGDPQQLGPIVRSRVAAGLGLSTSYLDRLMSRDVYNLDTGKGITLGTYIEIPRAILSYPNEKFYQGELQIRADPKVINSEDKREASSPSFFNPHEVLVVKSYVQDLREDQRLRLDDTQIGIISPYNAQNAKIRAAINTVALKKSRPGVLKVGSVEEFQGQERRVIIISTVRSNSNFVNFDIKHSLGFVANPRRFNVAITRAQALLIIVGDPVVLSLDPMWREFLEFIHSSGGWRGKPKDWGSDDWAAHGPRDIARERRDDMKDAMDELTRRMQDIVIGKVSGEDGGGPSDGEEAAQEAPWREDE</sequence>
<dbReference type="AlphaFoldDB" id="A0A9P6B7F0"/>
<dbReference type="GO" id="GO:0005737">
    <property type="term" value="C:cytoplasm"/>
    <property type="evidence" value="ECO:0007669"/>
    <property type="project" value="UniProtKB-SubCell"/>
</dbReference>
<dbReference type="Pfam" id="PF13087">
    <property type="entry name" value="AAA_12"/>
    <property type="match status" value="1"/>
</dbReference>
<proteinExistence type="inferred from homology"/>
<organism evidence="15 16">
    <name type="scientific">Hydnum rufescens UP504</name>
    <dbReference type="NCBI Taxonomy" id="1448309"/>
    <lineage>
        <taxon>Eukaryota</taxon>
        <taxon>Fungi</taxon>
        <taxon>Dikarya</taxon>
        <taxon>Basidiomycota</taxon>
        <taxon>Agaricomycotina</taxon>
        <taxon>Agaricomycetes</taxon>
        <taxon>Cantharellales</taxon>
        <taxon>Hydnaceae</taxon>
        <taxon>Hydnum</taxon>
    </lineage>
</organism>
<dbReference type="GO" id="GO:0003723">
    <property type="term" value="F:RNA binding"/>
    <property type="evidence" value="ECO:0007669"/>
    <property type="project" value="InterPro"/>
</dbReference>
<accession>A0A9P6B7F0</accession>
<keyword evidence="9" id="KW-0943">RNA-mediated gene silencing</keyword>
<feature type="domain" description="DNA2/NAM7 helicase-like C-terminal" evidence="13">
    <location>
        <begin position="710"/>
        <end position="842"/>
    </location>
</feature>
<dbReference type="InterPro" id="IPR049080">
    <property type="entry name" value="MOV-10-like_beta-barrel"/>
</dbReference>
<dbReference type="PANTHER" id="PTHR45418">
    <property type="entry name" value="CANCER/TESTIS ANTIGEN 55"/>
    <property type="match status" value="1"/>
</dbReference>
<dbReference type="InterPro" id="IPR041677">
    <property type="entry name" value="DNA2/NAM7_AAA_11"/>
</dbReference>
<evidence type="ECO:0000256" key="7">
    <source>
        <dbReference type="ARBA" id="ARBA00022806"/>
    </source>
</evidence>
<keyword evidence="8" id="KW-0067">ATP-binding</keyword>
<dbReference type="EC" id="3.6.4.13" evidence="3"/>
<dbReference type="GO" id="GO:0032574">
    <property type="term" value="F:5'-3' RNA helicase activity"/>
    <property type="evidence" value="ECO:0007669"/>
    <property type="project" value="InterPro"/>
</dbReference>
<dbReference type="Pfam" id="PF21634">
    <property type="entry name" value="MOV-10_beta-barrel"/>
    <property type="match status" value="1"/>
</dbReference>
<dbReference type="InterPro" id="IPR026122">
    <property type="entry name" value="MOV-10/SDE3_DEXXQ/H-box"/>
</dbReference>
<dbReference type="InterPro" id="IPR047187">
    <property type="entry name" value="SF1_C_Upf1"/>
</dbReference>
<dbReference type="PANTHER" id="PTHR45418:SF1">
    <property type="entry name" value="CANCER_TESTIS ANTIGEN 55"/>
    <property type="match status" value="1"/>
</dbReference>
<gene>
    <name evidence="15" type="ORF">BS47DRAFT_1388289</name>
</gene>
<comment type="catalytic activity">
    <reaction evidence="10">
        <text>ATP + H2O = ADP + phosphate + H(+)</text>
        <dbReference type="Rhea" id="RHEA:13065"/>
        <dbReference type="ChEBI" id="CHEBI:15377"/>
        <dbReference type="ChEBI" id="CHEBI:15378"/>
        <dbReference type="ChEBI" id="CHEBI:30616"/>
        <dbReference type="ChEBI" id="CHEBI:43474"/>
        <dbReference type="ChEBI" id="CHEBI:456216"/>
        <dbReference type="EC" id="3.6.4.13"/>
    </reaction>
</comment>
<evidence type="ECO:0000256" key="2">
    <source>
        <dbReference type="ARBA" id="ARBA00005601"/>
    </source>
</evidence>
<dbReference type="Gene3D" id="3.40.50.300">
    <property type="entry name" value="P-loop containing nucleotide triphosphate hydrolases"/>
    <property type="match status" value="2"/>
</dbReference>
<dbReference type="EMBL" id="MU128919">
    <property type="protein sequence ID" value="KAF9519148.1"/>
    <property type="molecule type" value="Genomic_DNA"/>
</dbReference>
<dbReference type="GO" id="GO:0031047">
    <property type="term" value="P:regulatory ncRNA-mediated gene silencing"/>
    <property type="evidence" value="ECO:0007669"/>
    <property type="project" value="UniProtKB-KW"/>
</dbReference>
<keyword evidence="6" id="KW-0378">Hydrolase</keyword>
<dbReference type="GO" id="GO:0016787">
    <property type="term" value="F:hydrolase activity"/>
    <property type="evidence" value="ECO:0007669"/>
    <property type="project" value="UniProtKB-KW"/>
</dbReference>
<dbReference type="GO" id="GO:0005524">
    <property type="term" value="F:ATP binding"/>
    <property type="evidence" value="ECO:0007669"/>
    <property type="project" value="UniProtKB-KW"/>
</dbReference>
<comment type="subcellular location">
    <subcellularLocation>
        <location evidence="1">Cytoplasm</location>
    </subcellularLocation>
</comment>
<evidence type="ECO:0000256" key="6">
    <source>
        <dbReference type="ARBA" id="ARBA00022801"/>
    </source>
</evidence>
<name>A0A9P6B7F0_9AGAM</name>
<evidence type="ECO:0000259" key="13">
    <source>
        <dbReference type="Pfam" id="PF13087"/>
    </source>
</evidence>
<keyword evidence="4" id="KW-0963">Cytoplasm</keyword>
<dbReference type="OrthoDB" id="6513042at2759"/>
<dbReference type="CDD" id="cd18038">
    <property type="entry name" value="DEXXQc_Helz-like"/>
    <property type="match status" value="1"/>
</dbReference>
<keyword evidence="7" id="KW-0347">Helicase</keyword>
<evidence type="ECO:0000256" key="4">
    <source>
        <dbReference type="ARBA" id="ARBA00022490"/>
    </source>
</evidence>
<dbReference type="InterPro" id="IPR041679">
    <property type="entry name" value="DNA2/NAM7-like_C"/>
</dbReference>
<evidence type="ECO:0000313" key="15">
    <source>
        <dbReference type="EMBL" id="KAF9519148.1"/>
    </source>
</evidence>
<evidence type="ECO:0000313" key="16">
    <source>
        <dbReference type="Proteomes" id="UP000886523"/>
    </source>
</evidence>
<feature type="domain" description="Helicase MOV-10-like beta-barrel" evidence="14">
    <location>
        <begin position="328"/>
        <end position="406"/>
    </location>
</feature>
<feature type="domain" description="DNA2/NAM7 helicase helicase" evidence="12">
    <location>
        <begin position="461"/>
        <end position="533"/>
    </location>
</feature>
<evidence type="ECO:0000256" key="10">
    <source>
        <dbReference type="ARBA" id="ARBA00047984"/>
    </source>
</evidence>
<dbReference type="CDD" id="cd18808">
    <property type="entry name" value="SF1_C_Upf1"/>
    <property type="match status" value="1"/>
</dbReference>